<evidence type="ECO:0000313" key="2">
    <source>
        <dbReference type="EMBL" id="MEL3974035.1"/>
    </source>
</evidence>
<comment type="caution">
    <text evidence="2">The sequence shown here is derived from an EMBL/GenBank/DDBJ whole genome shotgun (WGS) entry which is preliminary data.</text>
</comment>
<feature type="transmembrane region" description="Helical" evidence="1">
    <location>
        <begin position="66"/>
        <end position="88"/>
    </location>
</feature>
<keyword evidence="1" id="KW-1133">Transmembrane helix</keyword>
<feature type="transmembrane region" description="Helical" evidence="1">
    <location>
        <begin position="167"/>
        <end position="193"/>
    </location>
</feature>
<sequence>MKEFRTLLFLDWFRGIFEKMGFDYPALRRILQVKFTMDQRRVPTVFQQQGKKGKESKGENRFIKSLWIYALFGLFIIPFVLIGENYIFQMSIAFSVIMFIIMTSMISDFSVVILDIRDNTILFTKPVEKKTISLAKTIHVCVYLFFLTAAMTLIPLVVALINQGFWFFLLFLAGILLSDILIVVFTALLYYLILKYFDGEKLKDIINYVQIGLSIGLAVGYQVVARSFEFVDLQVAFTAQWWQVFFPPMWFGSLFEWVLNGDNTTLVILFSVMALLFPFAALGIYIKILPTFEKNLQKLNSHGGKRRKKSNPIGKSLMKLMCYSREERAFYQFAHYMMKNEREFKLKVYPGLGFAIVLPFIFIFNHLMMSSFVDLSSSKVYLSIYASLIVIPTVVMQLGYSGKYKGSWIYKVAPVERHAAIHKGTLKAFLAKLFIPLYLVMAVCFLFLFGMKLLPGLIAVLVSAFIYTVVCYKLLSDGLPFSESFDGVKQSDGWKVLPFYIIIGAFIGLHVLSLTFGYGIYVYLVLLLVVNFVVWKYSFRD</sequence>
<dbReference type="RefSeq" id="WP_341985551.1">
    <property type="nucleotide sequence ID" value="NZ_JBBYAF010000041.1"/>
</dbReference>
<proteinExistence type="predicted"/>
<evidence type="ECO:0000256" key="1">
    <source>
        <dbReference type="SAM" id="Phobius"/>
    </source>
</evidence>
<feature type="transmembrane region" description="Helical" evidence="1">
    <location>
        <begin position="266"/>
        <end position="286"/>
    </location>
</feature>
<feature type="transmembrane region" description="Helical" evidence="1">
    <location>
        <begin position="456"/>
        <end position="475"/>
    </location>
</feature>
<name>A0ABU9KD39_9BACI</name>
<feature type="transmembrane region" description="Helical" evidence="1">
    <location>
        <begin position="520"/>
        <end position="539"/>
    </location>
</feature>
<dbReference type="EMBL" id="JBBYAF010000041">
    <property type="protein sequence ID" value="MEL3974035.1"/>
    <property type="molecule type" value="Genomic_DNA"/>
</dbReference>
<feature type="transmembrane region" description="Helical" evidence="1">
    <location>
        <begin position="94"/>
        <end position="116"/>
    </location>
</feature>
<feature type="transmembrane region" description="Helical" evidence="1">
    <location>
        <begin position="137"/>
        <end position="161"/>
    </location>
</feature>
<reference evidence="2 3" key="1">
    <citation type="submission" date="2024-04" db="EMBL/GenBank/DDBJ databases">
        <title>Bacillus oryzaecorticis sp. nov., a moderately halophilic bacterium isolated from rice husks.</title>
        <authorList>
            <person name="Zhu H.-S."/>
        </authorList>
    </citation>
    <scope>NUCLEOTIDE SEQUENCE [LARGE SCALE GENOMIC DNA]</scope>
    <source>
        <strain evidence="2 3">ZC255</strain>
    </source>
</reference>
<feature type="transmembrane region" description="Helical" evidence="1">
    <location>
        <begin position="496"/>
        <end position="514"/>
    </location>
</feature>
<dbReference type="Proteomes" id="UP001389717">
    <property type="component" value="Unassembled WGS sequence"/>
</dbReference>
<keyword evidence="3" id="KW-1185">Reference proteome</keyword>
<accession>A0ABU9KD39</accession>
<organism evidence="2 3">
    <name type="scientific">Rossellomorea oryzaecorticis</name>
    <dbReference type="NCBI Taxonomy" id="1396505"/>
    <lineage>
        <taxon>Bacteria</taxon>
        <taxon>Bacillati</taxon>
        <taxon>Bacillota</taxon>
        <taxon>Bacilli</taxon>
        <taxon>Bacillales</taxon>
        <taxon>Bacillaceae</taxon>
        <taxon>Rossellomorea</taxon>
    </lineage>
</organism>
<keyword evidence="1" id="KW-0812">Transmembrane</keyword>
<evidence type="ECO:0000313" key="3">
    <source>
        <dbReference type="Proteomes" id="UP001389717"/>
    </source>
</evidence>
<gene>
    <name evidence="2" type="ORF">AAEO50_17260</name>
</gene>
<protein>
    <recommendedName>
        <fullName evidence="4">ABC transporter permease</fullName>
    </recommendedName>
</protein>
<feature type="transmembrane region" description="Helical" evidence="1">
    <location>
        <begin position="205"/>
        <end position="224"/>
    </location>
</feature>
<keyword evidence="1" id="KW-0472">Membrane</keyword>
<evidence type="ECO:0008006" key="4">
    <source>
        <dbReference type="Google" id="ProtNLM"/>
    </source>
</evidence>
<feature type="transmembrane region" description="Helical" evidence="1">
    <location>
        <begin position="348"/>
        <end position="368"/>
    </location>
</feature>
<feature type="transmembrane region" description="Helical" evidence="1">
    <location>
        <begin position="429"/>
        <end position="450"/>
    </location>
</feature>
<feature type="transmembrane region" description="Helical" evidence="1">
    <location>
        <begin position="380"/>
        <end position="400"/>
    </location>
</feature>